<keyword evidence="7" id="KW-0084">Basement membrane</keyword>
<feature type="domain" description="BPTI/Kunitz inhibitor" evidence="17">
    <location>
        <begin position="933"/>
        <end position="983"/>
    </location>
</feature>
<evidence type="ECO:0000256" key="15">
    <source>
        <dbReference type="SAM" id="MobiDB-lite"/>
    </source>
</evidence>
<dbReference type="PROSITE" id="PS00280">
    <property type="entry name" value="BPTI_KUNITZ_1"/>
    <property type="match status" value="1"/>
</dbReference>
<feature type="domain" description="VWFA" evidence="16">
    <location>
        <begin position="7"/>
        <end position="189"/>
    </location>
</feature>
<keyword evidence="19" id="KW-1185">Reference proteome</keyword>
<dbReference type="PROSITE" id="PS50279">
    <property type="entry name" value="BPTI_KUNITZ_2"/>
    <property type="match status" value="1"/>
</dbReference>
<feature type="domain" description="VWFA" evidence="16">
    <location>
        <begin position="640"/>
        <end position="820"/>
    </location>
</feature>
<evidence type="ECO:0000256" key="6">
    <source>
        <dbReference type="ARBA" id="ARBA00022737"/>
    </source>
</evidence>
<evidence type="ECO:0000256" key="1">
    <source>
        <dbReference type="ARBA" id="ARBA00004302"/>
    </source>
</evidence>
<dbReference type="InterPro" id="IPR002223">
    <property type="entry name" value="Kunitz_BPTI"/>
</dbReference>
<dbReference type="Pfam" id="PF00092">
    <property type="entry name" value="VWA"/>
    <property type="match status" value="2"/>
</dbReference>
<evidence type="ECO:0000256" key="13">
    <source>
        <dbReference type="ARBA" id="ARBA00061466"/>
    </source>
</evidence>
<evidence type="ECO:0000256" key="3">
    <source>
        <dbReference type="ARBA" id="ARBA00022530"/>
    </source>
</evidence>
<keyword evidence="5" id="KW-0732">Signal</keyword>
<keyword evidence="8" id="KW-0130">Cell adhesion</keyword>
<dbReference type="InterPro" id="IPR050525">
    <property type="entry name" value="ECM_Assembly_Org"/>
</dbReference>
<dbReference type="Gene3D" id="3.40.50.410">
    <property type="entry name" value="von Willebrand factor, type A domain"/>
    <property type="match status" value="2"/>
</dbReference>
<evidence type="ECO:0000259" key="16">
    <source>
        <dbReference type="PROSITE" id="PS50234"/>
    </source>
</evidence>
<proteinExistence type="inferred from homology"/>
<dbReference type="CDD" id="cd22628">
    <property type="entry name" value="Kunitz_collagen_alpha1_XXVIII"/>
    <property type="match status" value="1"/>
</dbReference>
<comment type="subcellular location">
    <subcellularLocation>
        <location evidence="1">Secreted</location>
        <location evidence="1">Extracellular space</location>
        <location evidence="1">Extracellular matrix</location>
        <location evidence="1">Basement membrane</location>
    </subcellularLocation>
</comment>
<evidence type="ECO:0000256" key="11">
    <source>
        <dbReference type="ARBA" id="ARBA00023157"/>
    </source>
</evidence>
<dbReference type="SMART" id="SM00131">
    <property type="entry name" value="KU"/>
    <property type="match status" value="1"/>
</dbReference>
<dbReference type="SUPFAM" id="SSF53300">
    <property type="entry name" value="vWA-like"/>
    <property type="match status" value="2"/>
</dbReference>
<feature type="region of interest" description="Disordered" evidence="15">
    <location>
        <begin position="558"/>
        <end position="612"/>
    </location>
</feature>
<feature type="compositionally biased region" description="Low complexity" evidence="15">
    <location>
        <begin position="891"/>
        <end position="910"/>
    </location>
</feature>
<dbReference type="InterPro" id="IPR036880">
    <property type="entry name" value="Kunitz_BPTI_sf"/>
</dbReference>
<evidence type="ECO:0000256" key="8">
    <source>
        <dbReference type="ARBA" id="ARBA00022889"/>
    </source>
</evidence>
<dbReference type="Gene3D" id="4.10.410.10">
    <property type="entry name" value="Pancreatic trypsin inhibitor Kunitz domain"/>
    <property type="match status" value="1"/>
</dbReference>
<dbReference type="Ensembl" id="ENSAPOT00000010140.1">
    <property type="protein sequence ID" value="ENSAPOP00000023891.1"/>
    <property type="gene ID" value="ENSAPOG00000006037.1"/>
</dbReference>
<organism evidence="18 19">
    <name type="scientific">Acanthochromis polyacanthus</name>
    <name type="common">spiny chromis</name>
    <dbReference type="NCBI Taxonomy" id="80966"/>
    <lineage>
        <taxon>Eukaryota</taxon>
        <taxon>Metazoa</taxon>
        <taxon>Chordata</taxon>
        <taxon>Craniata</taxon>
        <taxon>Vertebrata</taxon>
        <taxon>Euteleostomi</taxon>
        <taxon>Actinopterygii</taxon>
        <taxon>Neopterygii</taxon>
        <taxon>Teleostei</taxon>
        <taxon>Neoteleostei</taxon>
        <taxon>Acanthomorphata</taxon>
        <taxon>Ovalentaria</taxon>
        <taxon>Pomacentridae</taxon>
        <taxon>Acanthochromis</taxon>
    </lineage>
</organism>
<reference evidence="18" key="2">
    <citation type="submission" date="2025-09" db="UniProtKB">
        <authorList>
            <consortium name="Ensembl"/>
        </authorList>
    </citation>
    <scope>IDENTIFICATION</scope>
</reference>
<feature type="region of interest" description="Disordered" evidence="15">
    <location>
        <begin position="311"/>
        <end position="432"/>
    </location>
</feature>
<evidence type="ECO:0000313" key="18">
    <source>
        <dbReference type="Ensembl" id="ENSAPOP00000023891.1"/>
    </source>
</evidence>
<keyword evidence="9" id="KW-0722">Serine protease inhibitor</keyword>
<evidence type="ECO:0000256" key="7">
    <source>
        <dbReference type="ARBA" id="ARBA00022869"/>
    </source>
</evidence>
<dbReference type="PROSITE" id="PS50234">
    <property type="entry name" value="VWFA"/>
    <property type="match status" value="2"/>
</dbReference>
<dbReference type="STRING" id="80966.ENSAPOP00000023891"/>
<evidence type="ECO:0000256" key="9">
    <source>
        <dbReference type="ARBA" id="ARBA00022900"/>
    </source>
</evidence>
<dbReference type="SMART" id="SM00327">
    <property type="entry name" value="VWA"/>
    <property type="match status" value="2"/>
</dbReference>
<dbReference type="GO" id="GO:0005604">
    <property type="term" value="C:basement membrane"/>
    <property type="evidence" value="ECO:0007669"/>
    <property type="project" value="UniProtKB-SubCell"/>
</dbReference>
<evidence type="ECO:0000313" key="19">
    <source>
        <dbReference type="Proteomes" id="UP000257200"/>
    </source>
</evidence>
<dbReference type="CDD" id="cd01450">
    <property type="entry name" value="vWFA_subfamily_ECM"/>
    <property type="match status" value="1"/>
</dbReference>
<dbReference type="GO" id="GO:0004867">
    <property type="term" value="F:serine-type endopeptidase inhibitor activity"/>
    <property type="evidence" value="ECO:0007669"/>
    <property type="project" value="UniProtKB-KW"/>
</dbReference>
<keyword evidence="6" id="KW-0677">Repeat</keyword>
<dbReference type="GO" id="GO:0005581">
    <property type="term" value="C:collagen trimer"/>
    <property type="evidence" value="ECO:0007669"/>
    <property type="project" value="UniProtKB-KW"/>
</dbReference>
<dbReference type="InterPro" id="IPR002035">
    <property type="entry name" value="VWF_A"/>
</dbReference>
<reference evidence="18" key="1">
    <citation type="submission" date="2025-08" db="UniProtKB">
        <authorList>
            <consortium name="Ensembl"/>
        </authorList>
    </citation>
    <scope>IDENTIFICATION</scope>
</reference>
<protein>
    <recommendedName>
        <fullName evidence="14">Collagen alpha-1(XXVIII) chain</fullName>
    </recommendedName>
</protein>
<feature type="region of interest" description="Disordered" evidence="15">
    <location>
        <begin position="851"/>
        <end position="910"/>
    </location>
</feature>
<dbReference type="FunFam" id="3.40.50.410:FF:000051">
    <property type="entry name" value="Collagen type XXVIII alpha 1 chain"/>
    <property type="match status" value="1"/>
</dbReference>
<evidence type="ECO:0000256" key="12">
    <source>
        <dbReference type="ARBA" id="ARBA00058139"/>
    </source>
</evidence>
<dbReference type="GO" id="GO:0007155">
    <property type="term" value="P:cell adhesion"/>
    <property type="evidence" value="ECO:0007669"/>
    <property type="project" value="UniProtKB-KW"/>
</dbReference>
<dbReference type="InterPro" id="IPR036465">
    <property type="entry name" value="vWFA_dom_sf"/>
</dbReference>
<sequence length="993" mass="106052">DEDCALELAFLIDSSESAKDNHAQEKRFASDVMDRLQGLRLQTGRGLSSRAALLQYSSHVIIEQTFKQWRGTEDFKARIAPIAYIGHGTYTTYAITNLTRIYLEESDTSSIKVAILLFDGISHPRNPDIFSAVADAKNQGVRFFTIGITPEANEPANVAQLRLIASSPASRYLHNLQDRGIVDKVIKEIVSKNKWIFNLLSDCRQGYRSGVSNTPLYVSFFVHGERGLPGPPGIQGETGIGLPGPKGDVGFQGQQGLPGPPGLGEAGPPGPQGPQGVQGERGPTGEGLPGPKVSYFQSLLSGLPFTDCFHLSLQGTEGPRGPPGSRGPPGEGLPGPKGDQGLPGEAGAPGERGAGEPGAKGEPGSQGMSGLPGLPGEDGAPGQKGEPGAVGLRGLEGAPGIGTQGEKGDQGQRGIRGLTGPPGIAGPSGPKVGRHQQLIHNSFIVALEPHLWPRGQKISYDLMILTTWFAFISIRGNQGLKLIGLKETAFYSVQKFICLMDCILPCFKCSHVLAVFPSLQGDVGFRGLPGSPGPPGEGLQGQPVNFNLFLITSGGEQGPQGVAGPRGLPGEGFPGAKGDRGSAGERGMKGTKGDLGDAGVPGQPGRQGIKGEAGLTREDIIRMIKEICGCGIKCKERPMELVFVIDSSESVGPENFEIIKDFVNALVDRVTVGRNATRIGLVLYSLEVRLVFNLARYATKQDIKQAIRNIPYMGEGTHTGTAIRKATQEAFYSSRVGVSKVAIVITDGQTDKREPVKLDIAVREAHAANIEMFALGIVNTSDPTQAEFLRELNLIASDPDAEHMFLIDDFNTLPALESKLVSQFCEDENGALIYNRITNGYNGNNGNRNGFNGNYGGGRQQVFTGTERGDTFNRNTSDYIPVPTSREDSSSSRGSSSSSSSSTNITTSSVSVQYIPAPRPALPKESAPLDPRCGLVLDQGTCRDYNIRWYYDRQANACAQFWYGGCSGNKNRFDTEEECKRTYAFCKMISKII</sequence>
<keyword evidence="2" id="KW-0964">Secreted</keyword>
<feature type="region of interest" description="Disordered" evidence="15">
    <location>
        <begin position="229"/>
        <end position="293"/>
    </location>
</feature>
<dbReference type="Pfam" id="PF00014">
    <property type="entry name" value="Kunitz_BPTI"/>
    <property type="match status" value="1"/>
</dbReference>
<comment type="similarity">
    <text evidence="13">Belongs to the VWA-containing collagen family.</text>
</comment>
<keyword evidence="4" id="KW-0646">Protease inhibitor</keyword>
<dbReference type="GeneTree" id="ENSGT00940000163195"/>
<dbReference type="Proteomes" id="UP000257200">
    <property type="component" value="Unplaced"/>
</dbReference>
<evidence type="ECO:0000259" key="17">
    <source>
        <dbReference type="PROSITE" id="PS50279"/>
    </source>
</evidence>
<keyword evidence="3" id="KW-0272">Extracellular matrix</keyword>
<comment type="function">
    <text evidence="12">May act as a cell-binding protein.</text>
</comment>
<dbReference type="Pfam" id="PF01391">
    <property type="entry name" value="Collagen"/>
    <property type="match status" value="1"/>
</dbReference>
<evidence type="ECO:0000256" key="14">
    <source>
        <dbReference type="ARBA" id="ARBA00070674"/>
    </source>
</evidence>
<dbReference type="SUPFAM" id="SSF57362">
    <property type="entry name" value="BPTI-like"/>
    <property type="match status" value="1"/>
</dbReference>
<feature type="compositionally biased region" description="Basic and acidic residues" evidence="15">
    <location>
        <begin position="577"/>
        <end position="595"/>
    </location>
</feature>
<dbReference type="PRINTS" id="PR00759">
    <property type="entry name" value="BASICPTASE"/>
</dbReference>
<evidence type="ECO:0000256" key="2">
    <source>
        <dbReference type="ARBA" id="ARBA00022525"/>
    </source>
</evidence>
<evidence type="ECO:0000256" key="10">
    <source>
        <dbReference type="ARBA" id="ARBA00023119"/>
    </source>
</evidence>
<name>A0A3Q1FZS2_9TELE</name>
<dbReference type="InParanoid" id="A0A3Q1FZS2"/>
<keyword evidence="10" id="KW-0176">Collagen</keyword>
<dbReference type="PANTHER" id="PTHR24020">
    <property type="entry name" value="COLLAGEN ALPHA"/>
    <property type="match status" value="1"/>
</dbReference>
<dbReference type="FunFam" id="4.10.410.10:FF:000020">
    <property type="entry name" value="Collagen, type VI, alpha 3"/>
    <property type="match status" value="1"/>
</dbReference>
<feature type="compositionally biased region" description="Low complexity" evidence="15">
    <location>
        <begin position="336"/>
        <end position="349"/>
    </location>
</feature>
<dbReference type="FunCoup" id="A0A3Q1FZS2">
    <property type="interactions" value="2"/>
</dbReference>
<dbReference type="FunFam" id="3.40.50.410:FF:000003">
    <property type="entry name" value="Collagen type VI alpha 3 chain"/>
    <property type="match status" value="1"/>
</dbReference>
<dbReference type="InterPro" id="IPR008160">
    <property type="entry name" value="Collagen"/>
</dbReference>
<dbReference type="PRINTS" id="PR00453">
    <property type="entry name" value="VWFADOMAIN"/>
</dbReference>
<accession>A0A3Q1FZS2</accession>
<dbReference type="PANTHER" id="PTHR24020:SF87">
    <property type="entry name" value="COLLAGEN ALPHA-1(VI) CHAIN-LIKE"/>
    <property type="match status" value="1"/>
</dbReference>
<evidence type="ECO:0000256" key="4">
    <source>
        <dbReference type="ARBA" id="ARBA00022690"/>
    </source>
</evidence>
<dbReference type="InterPro" id="IPR020901">
    <property type="entry name" value="Prtase_inh_Kunz-CS"/>
</dbReference>
<keyword evidence="11" id="KW-1015">Disulfide bond</keyword>
<evidence type="ECO:0000256" key="5">
    <source>
        <dbReference type="ARBA" id="ARBA00022729"/>
    </source>
</evidence>
<dbReference type="AlphaFoldDB" id="A0A3Q1FZS2"/>